<organism evidence="2 3">
    <name type="scientific">Prorocentrum cordatum</name>
    <dbReference type="NCBI Taxonomy" id="2364126"/>
    <lineage>
        <taxon>Eukaryota</taxon>
        <taxon>Sar</taxon>
        <taxon>Alveolata</taxon>
        <taxon>Dinophyceae</taxon>
        <taxon>Prorocentrales</taxon>
        <taxon>Prorocentraceae</taxon>
        <taxon>Prorocentrum</taxon>
    </lineage>
</organism>
<feature type="region of interest" description="Disordered" evidence="1">
    <location>
        <begin position="51"/>
        <end position="134"/>
    </location>
</feature>
<feature type="compositionally biased region" description="Low complexity" evidence="1">
    <location>
        <begin position="67"/>
        <end position="78"/>
    </location>
</feature>
<feature type="compositionally biased region" description="Low complexity" evidence="1">
    <location>
        <begin position="92"/>
        <end position="124"/>
    </location>
</feature>
<comment type="caution">
    <text evidence="2">The sequence shown here is derived from an EMBL/GenBank/DDBJ whole genome shotgun (WGS) entry which is preliminary data.</text>
</comment>
<accession>A0ABN9WMA0</accession>
<evidence type="ECO:0000256" key="1">
    <source>
        <dbReference type="SAM" id="MobiDB-lite"/>
    </source>
</evidence>
<evidence type="ECO:0000313" key="3">
    <source>
        <dbReference type="Proteomes" id="UP001189429"/>
    </source>
</evidence>
<evidence type="ECO:0000313" key="2">
    <source>
        <dbReference type="EMBL" id="CAK0886507.1"/>
    </source>
</evidence>
<protein>
    <submittedName>
        <fullName evidence="2">Uncharacterized protein</fullName>
    </submittedName>
</protein>
<proteinExistence type="predicted"/>
<name>A0ABN9WMA0_9DINO</name>
<dbReference type="Proteomes" id="UP001189429">
    <property type="component" value="Unassembled WGS sequence"/>
</dbReference>
<gene>
    <name evidence="2" type="ORF">PCOR1329_LOCUS67837</name>
</gene>
<dbReference type="EMBL" id="CAUYUJ010018813">
    <property type="protein sequence ID" value="CAK0886507.1"/>
    <property type="molecule type" value="Genomic_DNA"/>
</dbReference>
<sequence>MSADAAFWEASFQGLCGHMLLEDGKALRKRMDAYRREGKPGLPAFALAAAGQGPPALEERHGPAAPPAEVVAGVGTPPLVAQPGEEATPGVAPEAPDAPAAAAAAAEAAPASASPPEAGPLEEPMPVQLEELTPRVVPLQEAAAAATAAAE</sequence>
<reference evidence="2" key="1">
    <citation type="submission" date="2023-10" db="EMBL/GenBank/DDBJ databases">
        <authorList>
            <person name="Chen Y."/>
            <person name="Shah S."/>
            <person name="Dougan E. K."/>
            <person name="Thang M."/>
            <person name="Chan C."/>
        </authorList>
    </citation>
    <scope>NUCLEOTIDE SEQUENCE [LARGE SCALE GENOMIC DNA]</scope>
</reference>
<keyword evidence="3" id="KW-1185">Reference proteome</keyword>
<feature type="non-terminal residue" evidence="2">
    <location>
        <position position="151"/>
    </location>
</feature>